<dbReference type="InterPro" id="IPR036781">
    <property type="entry name" value="Smr_assoc-like_sf"/>
</dbReference>
<dbReference type="PROSITE" id="PS50828">
    <property type="entry name" value="SMR"/>
    <property type="match status" value="1"/>
</dbReference>
<dbReference type="RefSeq" id="WP_089686323.1">
    <property type="nucleotide sequence ID" value="NZ_FNFO01000010.1"/>
</dbReference>
<dbReference type="InterPro" id="IPR036063">
    <property type="entry name" value="Smr_dom_sf"/>
</dbReference>
<dbReference type="Gene3D" id="3.30.1370.110">
    <property type="match status" value="1"/>
</dbReference>
<organism evidence="2 3">
    <name type="scientific">Catalinimonas alkaloidigena</name>
    <dbReference type="NCBI Taxonomy" id="1075417"/>
    <lineage>
        <taxon>Bacteria</taxon>
        <taxon>Pseudomonadati</taxon>
        <taxon>Bacteroidota</taxon>
        <taxon>Cytophagia</taxon>
        <taxon>Cytophagales</taxon>
        <taxon>Catalimonadaceae</taxon>
        <taxon>Catalinimonas</taxon>
    </lineage>
</organism>
<dbReference type="InterPro" id="IPR002625">
    <property type="entry name" value="Smr_dom"/>
</dbReference>
<accession>A0A1G9QMA8</accession>
<evidence type="ECO:0000259" key="1">
    <source>
        <dbReference type="PROSITE" id="PS50828"/>
    </source>
</evidence>
<dbReference type="Pfam" id="PF01713">
    <property type="entry name" value="Smr"/>
    <property type="match status" value="1"/>
</dbReference>
<name>A0A1G9QMA8_9BACT</name>
<dbReference type="AlphaFoldDB" id="A0A1G9QMA8"/>
<keyword evidence="3" id="KW-1185">Reference proteome</keyword>
<sequence>MNIGDKVRLLRGTEEGVVTRFVDDKVVEVTIDGDFPIPVLRTELVVVATDEERVFRREKSEVIAPGKTTEKTKATTATASQTAIRGLFLAFVPLNDRALTIHLINNTDLDMLVTLGRERNNQYQGLLSTLLKPRTTLQSEQVSTADFEQWPAYVFQVLSHRNGPDELRTPLLRRFRFRASSFFKQKKSAPLLNKEAYLFQIDDELSKAVAPSEPTSEVDLNVIREQLATNQGRETAAGEKSRRGESSAVIDLHVEQITKDHARLNRAEKLELQLATFQRALDRAVAAGLDEVTFIHGVGNGVLRQEIHRRLSQEPHVEWYQDAQKEKFGYGATRAKIK</sequence>
<gene>
    <name evidence="2" type="ORF">SAMN05421823_110220</name>
</gene>
<dbReference type="EMBL" id="FNFO01000010">
    <property type="protein sequence ID" value="SDM11961.1"/>
    <property type="molecule type" value="Genomic_DNA"/>
</dbReference>
<reference evidence="2 3" key="1">
    <citation type="submission" date="2016-10" db="EMBL/GenBank/DDBJ databases">
        <authorList>
            <person name="de Groot N.N."/>
        </authorList>
    </citation>
    <scope>NUCLEOTIDE SEQUENCE [LARGE SCALE GENOMIC DNA]</scope>
    <source>
        <strain evidence="2 3">DSM 25186</strain>
    </source>
</reference>
<dbReference type="SUPFAM" id="SSF158949">
    <property type="entry name" value="Smr-associated domain-like"/>
    <property type="match status" value="1"/>
</dbReference>
<dbReference type="Gene3D" id="2.60.40.1600">
    <property type="entry name" value="Smr-associated-like"/>
    <property type="match status" value="1"/>
</dbReference>
<evidence type="ECO:0000313" key="3">
    <source>
        <dbReference type="Proteomes" id="UP000198510"/>
    </source>
</evidence>
<dbReference type="OrthoDB" id="1524810at2"/>
<proteinExistence type="predicted"/>
<protein>
    <recommendedName>
        <fullName evidence="1">Smr domain-containing protein</fullName>
    </recommendedName>
</protein>
<dbReference type="Proteomes" id="UP000198510">
    <property type="component" value="Unassembled WGS sequence"/>
</dbReference>
<feature type="domain" description="Smr" evidence="1">
    <location>
        <begin position="274"/>
        <end position="338"/>
    </location>
</feature>
<evidence type="ECO:0000313" key="2">
    <source>
        <dbReference type="EMBL" id="SDM11961.1"/>
    </source>
</evidence>
<dbReference type="STRING" id="1075417.SAMN05421823_110220"/>